<gene>
    <name evidence="1" type="ORF">UFOPK3674_02014</name>
</gene>
<sequence length="188" mass="18815">MHRLRGGLTYANVMATIAVFLALGGVTWAAATLPKNSVGTAQLKKNAVTSAKVKDRSLGAADIKAGVVPAPTEAYTKVRDALPLIALGATFDPVITTPTLPAGSYTLSARATIVGGVSASLIVCTLSADTAQAITIAGGTNYSLAMTSTIVLAAPTTVSMYCSKGGSGVPQVAHATIVATKVGRIVSG</sequence>
<proteinExistence type="predicted"/>
<organism evidence="1">
    <name type="scientific">freshwater metagenome</name>
    <dbReference type="NCBI Taxonomy" id="449393"/>
    <lineage>
        <taxon>unclassified sequences</taxon>
        <taxon>metagenomes</taxon>
        <taxon>ecological metagenomes</taxon>
    </lineage>
</organism>
<reference evidence="1" key="1">
    <citation type="submission" date="2020-05" db="EMBL/GenBank/DDBJ databases">
        <authorList>
            <person name="Chiriac C."/>
            <person name="Salcher M."/>
            <person name="Ghai R."/>
            <person name="Kavagutti S V."/>
        </authorList>
    </citation>
    <scope>NUCLEOTIDE SEQUENCE</scope>
</reference>
<dbReference type="AlphaFoldDB" id="A0A6J7JMU0"/>
<evidence type="ECO:0000313" key="1">
    <source>
        <dbReference type="EMBL" id="CAB4944257.1"/>
    </source>
</evidence>
<protein>
    <submittedName>
        <fullName evidence="1">Unannotated protein</fullName>
    </submittedName>
</protein>
<name>A0A6J7JMU0_9ZZZZ</name>
<dbReference type="EMBL" id="CAFBMX010000018">
    <property type="protein sequence ID" value="CAB4944257.1"/>
    <property type="molecule type" value="Genomic_DNA"/>
</dbReference>
<accession>A0A6J7JMU0</accession>